<reference evidence="5 6" key="1">
    <citation type="journal article" date="2014" name="Genome Announc.">
        <title>Draft Genome Sequence of Magnetospirillum sp. Strain SO-1, a Freshwater Magnetotactic Bacterium Isolated from the Ol'khovka River, Russia.</title>
        <authorList>
            <person name="Grouzdev D.S."/>
            <person name="Dziuba M.V."/>
            <person name="Sukhacheva M.S."/>
            <person name="Mardanov A.V."/>
            <person name="Beletskiy A.V."/>
            <person name="Kuznetsov B.B."/>
            <person name="Skryabin K.G."/>
        </authorList>
    </citation>
    <scope>NUCLEOTIDE SEQUENCE [LARGE SCALE GENOMIC DNA]</scope>
    <source>
        <strain evidence="5 6">SO-1</strain>
    </source>
</reference>
<dbReference type="Pfam" id="PF01037">
    <property type="entry name" value="AsnC_trans_reg"/>
    <property type="match status" value="1"/>
</dbReference>
<comment type="caution">
    <text evidence="5">The sequence shown here is derived from an EMBL/GenBank/DDBJ whole genome shotgun (WGS) entry which is preliminary data.</text>
</comment>
<keyword evidence="6" id="KW-1185">Reference proteome</keyword>
<evidence type="ECO:0000256" key="1">
    <source>
        <dbReference type="ARBA" id="ARBA00023015"/>
    </source>
</evidence>
<dbReference type="InterPro" id="IPR019887">
    <property type="entry name" value="Tscrpt_reg_AsnC/Lrp_C"/>
</dbReference>
<dbReference type="InterPro" id="IPR011991">
    <property type="entry name" value="ArsR-like_HTH"/>
</dbReference>
<dbReference type="GO" id="GO:0043565">
    <property type="term" value="F:sequence-specific DNA binding"/>
    <property type="evidence" value="ECO:0007669"/>
    <property type="project" value="InterPro"/>
</dbReference>
<dbReference type="InterPro" id="IPR000485">
    <property type="entry name" value="AsnC-type_HTH_dom"/>
</dbReference>
<dbReference type="PANTHER" id="PTHR30154">
    <property type="entry name" value="LEUCINE-RESPONSIVE REGULATORY PROTEIN"/>
    <property type="match status" value="1"/>
</dbReference>
<dbReference type="CDD" id="cd00090">
    <property type="entry name" value="HTH_ARSR"/>
    <property type="match status" value="1"/>
</dbReference>
<keyword evidence="2" id="KW-0238">DNA-binding</keyword>
<dbReference type="PATRIC" id="fig|1244869.3.peg.1814"/>
<evidence type="ECO:0000256" key="3">
    <source>
        <dbReference type="ARBA" id="ARBA00023163"/>
    </source>
</evidence>
<protein>
    <submittedName>
        <fullName evidence="5">Transcriptional regulator</fullName>
    </submittedName>
</protein>
<dbReference type="Proteomes" id="UP000011744">
    <property type="component" value="Unassembled WGS sequence"/>
</dbReference>
<dbReference type="eggNOG" id="COG1522">
    <property type="taxonomic scope" value="Bacteria"/>
</dbReference>
<dbReference type="SUPFAM" id="SSF54909">
    <property type="entry name" value="Dimeric alpha+beta barrel"/>
    <property type="match status" value="1"/>
</dbReference>
<proteinExistence type="predicted"/>
<sequence length="153" mass="16807">MDSFEKAILSALQQDARLTTQELAEKIGLSGTPCWRRTKALEEAGIIRQYVALLDPRKIGLGECVFLHVTLRGHANGEGEVFEKAVCALPEVLECHATMGEADYLLRVAIPSIQGYGEFLQRHIFGIPGVAQIRSNASLRQVKSETALPLDYA</sequence>
<dbReference type="PANTHER" id="PTHR30154:SF34">
    <property type="entry name" value="TRANSCRIPTIONAL REGULATOR AZLB"/>
    <property type="match status" value="1"/>
</dbReference>
<dbReference type="PRINTS" id="PR00033">
    <property type="entry name" value="HTHASNC"/>
</dbReference>
<dbReference type="GO" id="GO:0006355">
    <property type="term" value="P:regulation of DNA-templated transcription"/>
    <property type="evidence" value="ECO:0007669"/>
    <property type="project" value="UniProtKB-ARBA"/>
</dbReference>
<keyword evidence="3" id="KW-0804">Transcription</keyword>
<evidence type="ECO:0000313" key="6">
    <source>
        <dbReference type="Proteomes" id="UP000011744"/>
    </source>
</evidence>
<dbReference type="AlphaFoldDB" id="M3ACR4"/>
<dbReference type="EMBL" id="AONQ01000019">
    <property type="protein sequence ID" value="EME70309.1"/>
    <property type="molecule type" value="Genomic_DNA"/>
</dbReference>
<dbReference type="InterPro" id="IPR011008">
    <property type="entry name" value="Dimeric_a/b-barrel"/>
</dbReference>
<dbReference type="PROSITE" id="PS00519">
    <property type="entry name" value="HTH_ASNC_1"/>
    <property type="match status" value="1"/>
</dbReference>
<dbReference type="InterPro" id="IPR019888">
    <property type="entry name" value="Tscrpt_reg_AsnC-like"/>
</dbReference>
<dbReference type="InterPro" id="IPR019885">
    <property type="entry name" value="Tscrpt_reg_HTH_AsnC-type_CS"/>
</dbReference>
<dbReference type="SMART" id="SM00344">
    <property type="entry name" value="HTH_ASNC"/>
    <property type="match status" value="1"/>
</dbReference>
<evidence type="ECO:0000313" key="5">
    <source>
        <dbReference type="EMBL" id="EME70309.1"/>
    </source>
</evidence>
<dbReference type="Gene3D" id="3.30.70.920">
    <property type="match status" value="1"/>
</dbReference>
<dbReference type="PROSITE" id="PS50956">
    <property type="entry name" value="HTH_ASNC_2"/>
    <property type="match status" value="1"/>
</dbReference>
<gene>
    <name evidence="5" type="ORF">H261_08988</name>
</gene>
<evidence type="ECO:0000256" key="2">
    <source>
        <dbReference type="ARBA" id="ARBA00023125"/>
    </source>
</evidence>
<organism evidence="5 6">
    <name type="scientific">Paramagnetospirillum caucaseum</name>
    <dbReference type="NCBI Taxonomy" id="1244869"/>
    <lineage>
        <taxon>Bacteria</taxon>
        <taxon>Pseudomonadati</taxon>
        <taxon>Pseudomonadota</taxon>
        <taxon>Alphaproteobacteria</taxon>
        <taxon>Rhodospirillales</taxon>
        <taxon>Magnetospirillaceae</taxon>
        <taxon>Paramagnetospirillum</taxon>
    </lineage>
</organism>
<dbReference type="GO" id="GO:0005829">
    <property type="term" value="C:cytosol"/>
    <property type="evidence" value="ECO:0007669"/>
    <property type="project" value="TreeGrafter"/>
</dbReference>
<dbReference type="SUPFAM" id="SSF46785">
    <property type="entry name" value="Winged helix' DNA-binding domain"/>
    <property type="match status" value="1"/>
</dbReference>
<evidence type="ECO:0000259" key="4">
    <source>
        <dbReference type="PROSITE" id="PS50956"/>
    </source>
</evidence>
<name>M3ACR4_9PROT</name>
<dbReference type="InterPro" id="IPR036388">
    <property type="entry name" value="WH-like_DNA-bd_sf"/>
</dbReference>
<dbReference type="STRING" id="1244869.H261_08988"/>
<dbReference type="Pfam" id="PF13412">
    <property type="entry name" value="HTH_24"/>
    <property type="match status" value="1"/>
</dbReference>
<feature type="domain" description="HTH asnC-type" evidence="4">
    <location>
        <begin position="1"/>
        <end position="62"/>
    </location>
</feature>
<keyword evidence="1" id="KW-0805">Transcription regulation</keyword>
<dbReference type="GO" id="GO:0043200">
    <property type="term" value="P:response to amino acid"/>
    <property type="evidence" value="ECO:0007669"/>
    <property type="project" value="TreeGrafter"/>
</dbReference>
<dbReference type="Gene3D" id="1.10.10.10">
    <property type="entry name" value="Winged helix-like DNA-binding domain superfamily/Winged helix DNA-binding domain"/>
    <property type="match status" value="1"/>
</dbReference>
<dbReference type="InterPro" id="IPR036390">
    <property type="entry name" value="WH_DNA-bd_sf"/>
</dbReference>
<accession>M3ACR4</accession>